<sequence length="96" mass="11382">MSSEKEENDMGIYKRRDNNELTEQEYEIYLFLIKYFKENGYAPTVREIGKGVYLSSTATIKYYLDALERKKKIKRGSSARAICLTEYTLVHKKRVR</sequence>
<dbReference type="Proteomes" id="UP000284095">
    <property type="component" value="Unassembled WGS sequence"/>
</dbReference>
<name>A0A414STH2_9FIRM</name>
<evidence type="ECO:0000313" key="3">
    <source>
        <dbReference type="Proteomes" id="UP000284095"/>
    </source>
</evidence>
<dbReference type="SUPFAM" id="SSF46785">
    <property type="entry name" value="Winged helix' DNA-binding domain"/>
    <property type="match status" value="1"/>
</dbReference>
<dbReference type="InterPro" id="IPR036390">
    <property type="entry name" value="WH_DNA-bd_sf"/>
</dbReference>
<dbReference type="GO" id="GO:0006508">
    <property type="term" value="P:proteolysis"/>
    <property type="evidence" value="ECO:0007669"/>
    <property type="project" value="InterPro"/>
</dbReference>
<dbReference type="GO" id="GO:0004252">
    <property type="term" value="F:serine-type endopeptidase activity"/>
    <property type="evidence" value="ECO:0007669"/>
    <property type="project" value="InterPro"/>
</dbReference>
<dbReference type="Pfam" id="PF01726">
    <property type="entry name" value="LexA_DNA_bind"/>
    <property type="match status" value="1"/>
</dbReference>
<organism evidence="2 3">
    <name type="scientific">Dorea longicatena</name>
    <dbReference type="NCBI Taxonomy" id="88431"/>
    <lineage>
        <taxon>Bacteria</taxon>
        <taxon>Bacillati</taxon>
        <taxon>Bacillota</taxon>
        <taxon>Clostridia</taxon>
        <taxon>Lachnospirales</taxon>
        <taxon>Lachnospiraceae</taxon>
        <taxon>Dorea</taxon>
    </lineage>
</organism>
<dbReference type="EMBL" id="QRIC01000022">
    <property type="protein sequence ID" value="RHG24691.1"/>
    <property type="molecule type" value="Genomic_DNA"/>
</dbReference>
<reference evidence="2 3" key="1">
    <citation type="submission" date="2018-08" db="EMBL/GenBank/DDBJ databases">
        <title>A genome reference for cultivated species of the human gut microbiota.</title>
        <authorList>
            <person name="Zou Y."/>
            <person name="Xue W."/>
            <person name="Luo G."/>
        </authorList>
    </citation>
    <scope>NUCLEOTIDE SEQUENCE [LARGE SCALE GENOMIC DNA]</scope>
    <source>
        <strain evidence="2 3">AM22-22</strain>
    </source>
</reference>
<feature type="domain" description="LexA repressor DNA-binding" evidence="1">
    <location>
        <begin position="19"/>
        <end position="76"/>
    </location>
</feature>
<dbReference type="InterPro" id="IPR036388">
    <property type="entry name" value="WH-like_DNA-bd_sf"/>
</dbReference>
<accession>A0A414STH2</accession>
<dbReference type="AlphaFoldDB" id="A0A414STH2"/>
<evidence type="ECO:0000313" key="2">
    <source>
        <dbReference type="EMBL" id="RHG24691.1"/>
    </source>
</evidence>
<comment type="caution">
    <text evidence="2">The sequence shown here is derived from an EMBL/GenBank/DDBJ whole genome shotgun (WGS) entry which is preliminary data.</text>
</comment>
<proteinExistence type="predicted"/>
<keyword evidence="3" id="KW-1185">Reference proteome</keyword>
<protein>
    <recommendedName>
        <fullName evidence="1">LexA repressor DNA-binding domain-containing protein</fullName>
    </recommendedName>
</protein>
<dbReference type="InterPro" id="IPR006199">
    <property type="entry name" value="LexA_DNA-bd_dom"/>
</dbReference>
<gene>
    <name evidence="2" type="ORF">DW265_09995</name>
</gene>
<dbReference type="Gene3D" id="1.10.10.10">
    <property type="entry name" value="Winged helix-like DNA-binding domain superfamily/Winged helix DNA-binding domain"/>
    <property type="match status" value="1"/>
</dbReference>
<evidence type="ECO:0000259" key="1">
    <source>
        <dbReference type="Pfam" id="PF01726"/>
    </source>
</evidence>